<dbReference type="GeneID" id="43579043"/>
<dbReference type="EMBL" id="CABVLU010000001">
    <property type="protein sequence ID" value="VVT43934.1"/>
    <property type="molecule type" value="Genomic_DNA"/>
</dbReference>
<name>A0A5E8AZ01_9ASCO</name>
<dbReference type="AlphaFoldDB" id="A0A5E8AZ01"/>
<dbReference type="RefSeq" id="XP_031850834.1">
    <property type="nucleotide sequence ID" value="XM_031994943.1"/>
</dbReference>
<dbReference type="Proteomes" id="UP000398389">
    <property type="component" value="Unassembled WGS sequence"/>
</dbReference>
<feature type="compositionally biased region" description="Acidic residues" evidence="1">
    <location>
        <begin position="350"/>
        <end position="370"/>
    </location>
</feature>
<sequence>MTNQQNKTDYAAILAHGKQFLDNSDSEACLNFLIPILKEQEALDGFASASSNGLLLETIQLAGEAFLDQGNTPEAYPLLQVAANADPSGGLGGIEKFLWLGQILGSRDGIKSYEQGIEGLKREISQATTSIENPDIIFKKKKLCDAYCGIIEIWMTDLCMEPEAEASCDNLITQAMFVDSANPENWNVMGSIRISQQRNDDAKSALSKSWDLYHQQFSNTPSALRIQEQQQQLIPSLIRLAQNSMEVTLFRNVVEITAEIQRLDDQVAESYYLHGLARAELYKKLMEEANAASSPDEHNRLIREANKNAVRARDAWETLLKLVTEEPDLVDPELAPTVTDNLKSLPESISSDDYDSSDEEDEDIDVNDLE</sequence>
<accession>A0A5E8AZ01</accession>
<keyword evidence="3" id="KW-1185">Reference proteome</keyword>
<evidence type="ECO:0000313" key="2">
    <source>
        <dbReference type="EMBL" id="VVT43934.1"/>
    </source>
</evidence>
<dbReference type="InterPro" id="IPR011990">
    <property type="entry name" value="TPR-like_helical_dom_sf"/>
</dbReference>
<evidence type="ECO:0000256" key="1">
    <source>
        <dbReference type="SAM" id="MobiDB-lite"/>
    </source>
</evidence>
<dbReference type="OrthoDB" id="1914839at2759"/>
<dbReference type="CDD" id="cd24142">
    <property type="entry name" value="ACL4-like"/>
    <property type="match status" value="1"/>
</dbReference>
<proteinExistence type="predicted"/>
<organism evidence="2 3">
    <name type="scientific">Magnusiomyces paraingens</name>
    <dbReference type="NCBI Taxonomy" id="2606893"/>
    <lineage>
        <taxon>Eukaryota</taxon>
        <taxon>Fungi</taxon>
        <taxon>Dikarya</taxon>
        <taxon>Ascomycota</taxon>
        <taxon>Saccharomycotina</taxon>
        <taxon>Dipodascomycetes</taxon>
        <taxon>Dipodascales</taxon>
        <taxon>Dipodascaceae</taxon>
        <taxon>Magnusiomyces</taxon>
    </lineage>
</organism>
<reference evidence="2 3" key="1">
    <citation type="submission" date="2019-09" db="EMBL/GenBank/DDBJ databases">
        <authorList>
            <person name="Brejova B."/>
        </authorList>
    </citation>
    <scope>NUCLEOTIDE SEQUENCE [LARGE SCALE GENOMIC DNA]</scope>
</reference>
<feature type="region of interest" description="Disordered" evidence="1">
    <location>
        <begin position="330"/>
        <end position="370"/>
    </location>
</feature>
<gene>
    <name evidence="2" type="ORF">SAPINGB_P000219</name>
</gene>
<dbReference type="Gene3D" id="1.25.40.10">
    <property type="entry name" value="Tetratricopeptide repeat domain"/>
    <property type="match status" value="1"/>
</dbReference>
<protein>
    <submittedName>
        <fullName evidence="2">Uncharacterized protein</fullName>
    </submittedName>
</protein>
<evidence type="ECO:0000313" key="3">
    <source>
        <dbReference type="Proteomes" id="UP000398389"/>
    </source>
</evidence>